<reference evidence="1" key="1">
    <citation type="submission" date="2020-11" db="EMBL/GenBank/DDBJ databases">
        <title>Bacterial whole genome sequence for Panacibacter sp. DH6.</title>
        <authorList>
            <person name="Le V."/>
            <person name="Ko S."/>
            <person name="Ahn C.-Y."/>
            <person name="Oh H.-M."/>
        </authorList>
    </citation>
    <scope>NUCLEOTIDE SEQUENCE</scope>
    <source>
        <strain evidence="1">DH6</strain>
    </source>
</reference>
<gene>
    <name evidence="1" type="ORF">I5907_20150</name>
</gene>
<organism evidence="1 2">
    <name type="scientific">Panacibacter microcysteis</name>
    <dbReference type="NCBI Taxonomy" id="2793269"/>
    <lineage>
        <taxon>Bacteria</taxon>
        <taxon>Pseudomonadati</taxon>
        <taxon>Bacteroidota</taxon>
        <taxon>Chitinophagia</taxon>
        <taxon>Chitinophagales</taxon>
        <taxon>Chitinophagaceae</taxon>
        <taxon>Panacibacter</taxon>
    </lineage>
</organism>
<dbReference type="AlphaFoldDB" id="A0A931H058"/>
<dbReference type="Proteomes" id="UP000628448">
    <property type="component" value="Unassembled WGS sequence"/>
</dbReference>
<name>A0A931H058_9BACT</name>
<evidence type="ECO:0000313" key="1">
    <source>
        <dbReference type="EMBL" id="MBG9378559.1"/>
    </source>
</evidence>
<accession>A0A931H058</accession>
<sequence>MLRSIVIRKVKHRWVVSWQDSRIIAKRFFLQNAVARAKRKVRNLEPGKITSIVVYDNDLPTQIWSFETDGFPPL</sequence>
<dbReference type="RefSeq" id="WP_196992658.1">
    <property type="nucleotide sequence ID" value="NZ_JADWYR010000003.1"/>
</dbReference>
<keyword evidence="2" id="KW-1185">Reference proteome</keyword>
<protein>
    <submittedName>
        <fullName evidence="1">Uncharacterized protein</fullName>
    </submittedName>
</protein>
<comment type="caution">
    <text evidence="1">The sequence shown here is derived from an EMBL/GenBank/DDBJ whole genome shotgun (WGS) entry which is preliminary data.</text>
</comment>
<evidence type="ECO:0000313" key="2">
    <source>
        <dbReference type="Proteomes" id="UP000628448"/>
    </source>
</evidence>
<dbReference type="EMBL" id="JADWYR010000003">
    <property type="protein sequence ID" value="MBG9378559.1"/>
    <property type="molecule type" value="Genomic_DNA"/>
</dbReference>
<proteinExistence type="predicted"/>